<gene>
    <name evidence="2" type="ORF">DARMORV10_C03P63910.1</name>
</gene>
<name>A0A816IAT6_BRANA</name>
<reference evidence="2" key="1">
    <citation type="submission" date="2021-01" db="EMBL/GenBank/DDBJ databases">
        <authorList>
            <consortium name="Genoscope - CEA"/>
            <person name="William W."/>
        </authorList>
    </citation>
    <scope>NUCLEOTIDE SEQUENCE</scope>
</reference>
<dbReference type="AlphaFoldDB" id="A0A816IAT6"/>
<accession>A0A816IAT6</accession>
<feature type="transmembrane region" description="Helical" evidence="1">
    <location>
        <begin position="42"/>
        <end position="64"/>
    </location>
</feature>
<keyword evidence="1" id="KW-1133">Transmembrane helix</keyword>
<sequence>MISTSVMTVNASLLRILCWCLVSGRKQSQTMAWQCCVSTLSWFLVRSSLCILVLYCEIIIWHLLMLLSRLYFLCVF</sequence>
<feature type="non-terminal residue" evidence="2">
    <location>
        <position position="76"/>
    </location>
</feature>
<keyword evidence="1" id="KW-0812">Transmembrane</keyword>
<evidence type="ECO:0000256" key="1">
    <source>
        <dbReference type="SAM" id="Phobius"/>
    </source>
</evidence>
<organism evidence="2">
    <name type="scientific">Brassica napus</name>
    <name type="common">Rape</name>
    <dbReference type="NCBI Taxonomy" id="3708"/>
    <lineage>
        <taxon>Eukaryota</taxon>
        <taxon>Viridiplantae</taxon>
        <taxon>Streptophyta</taxon>
        <taxon>Embryophyta</taxon>
        <taxon>Tracheophyta</taxon>
        <taxon>Spermatophyta</taxon>
        <taxon>Magnoliopsida</taxon>
        <taxon>eudicotyledons</taxon>
        <taxon>Gunneridae</taxon>
        <taxon>Pentapetalae</taxon>
        <taxon>rosids</taxon>
        <taxon>malvids</taxon>
        <taxon>Brassicales</taxon>
        <taxon>Brassicaceae</taxon>
        <taxon>Brassiceae</taxon>
        <taxon>Brassica</taxon>
    </lineage>
</organism>
<dbReference type="Proteomes" id="UP001295469">
    <property type="component" value="Chromosome C03"/>
</dbReference>
<keyword evidence="1" id="KW-0472">Membrane</keyword>
<proteinExistence type="predicted"/>
<evidence type="ECO:0000313" key="2">
    <source>
        <dbReference type="EMBL" id="CAF1707598.1"/>
    </source>
</evidence>
<dbReference type="EMBL" id="HG994367">
    <property type="protein sequence ID" value="CAF1707598.1"/>
    <property type="molecule type" value="Genomic_DNA"/>
</dbReference>
<protein>
    <submittedName>
        <fullName evidence="2">(rape) hypothetical protein</fullName>
    </submittedName>
</protein>